<protein>
    <submittedName>
        <fullName evidence="1">Uncharacterized protein</fullName>
    </submittedName>
</protein>
<organism evidence="1 2">
    <name type="scientific">Armillaria gallica</name>
    <name type="common">Bulbous honey fungus</name>
    <name type="synonym">Armillaria bulbosa</name>
    <dbReference type="NCBI Taxonomy" id="47427"/>
    <lineage>
        <taxon>Eukaryota</taxon>
        <taxon>Fungi</taxon>
        <taxon>Dikarya</taxon>
        <taxon>Basidiomycota</taxon>
        <taxon>Agaricomycotina</taxon>
        <taxon>Agaricomycetes</taxon>
        <taxon>Agaricomycetidae</taxon>
        <taxon>Agaricales</taxon>
        <taxon>Marasmiineae</taxon>
        <taxon>Physalacriaceae</taxon>
        <taxon>Armillaria</taxon>
    </lineage>
</organism>
<reference evidence="2" key="1">
    <citation type="journal article" date="2017" name="Nat. Ecol. Evol.">
        <title>Genome expansion and lineage-specific genetic innovations in the forest pathogenic fungi Armillaria.</title>
        <authorList>
            <person name="Sipos G."/>
            <person name="Prasanna A.N."/>
            <person name="Walter M.C."/>
            <person name="O'Connor E."/>
            <person name="Balint B."/>
            <person name="Krizsan K."/>
            <person name="Kiss B."/>
            <person name="Hess J."/>
            <person name="Varga T."/>
            <person name="Slot J."/>
            <person name="Riley R."/>
            <person name="Boka B."/>
            <person name="Rigling D."/>
            <person name="Barry K."/>
            <person name="Lee J."/>
            <person name="Mihaltcheva S."/>
            <person name="LaButti K."/>
            <person name="Lipzen A."/>
            <person name="Waldron R."/>
            <person name="Moloney N.M."/>
            <person name="Sperisen C."/>
            <person name="Kredics L."/>
            <person name="Vagvoelgyi C."/>
            <person name="Patrignani A."/>
            <person name="Fitzpatrick D."/>
            <person name="Nagy I."/>
            <person name="Doyle S."/>
            <person name="Anderson J.B."/>
            <person name="Grigoriev I.V."/>
            <person name="Gueldener U."/>
            <person name="Muensterkoetter M."/>
            <person name="Nagy L.G."/>
        </authorList>
    </citation>
    <scope>NUCLEOTIDE SEQUENCE [LARGE SCALE GENOMIC DNA]</scope>
    <source>
        <strain evidence="2">Ar21-2</strain>
    </source>
</reference>
<accession>A0A2H3CPL1</accession>
<sequence>MPEIRCSVVPDCNKDLIIAMKVPGGRLHTQASLGTMWEEEYKEAYTEEEETEATLSELAKADMWIPILSEVTEAMSQYVNGNNRVNQGLGHSAVPEGQAGQKGQLASSLLPISLTCARISRMNLEWDRNIMMITMCSLNERSMVPEDPVITLCKNGNGEISRGRPKTRVSAERLACLLAI</sequence>
<keyword evidence="2" id="KW-1185">Reference proteome</keyword>
<dbReference type="EMBL" id="KZ293694">
    <property type="protein sequence ID" value="PBK85011.1"/>
    <property type="molecule type" value="Genomic_DNA"/>
</dbReference>
<dbReference type="InParanoid" id="A0A2H3CPL1"/>
<name>A0A2H3CPL1_ARMGA</name>
<evidence type="ECO:0000313" key="2">
    <source>
        <dbReference type="Proteomes" id="UP000217790"/>
    </source>
</evidence>
<proteinExistence type="predicted"/>
<dbReference type="AlphaFoldDB" id="A0A2H3CPL1"/>
<dbReference type="Proteomes" id="UP000217790">
    <property type="component" value="Unassembled WGS sequence"/>
</dbReference>
<gene>
    <name evidence="1" type="ORF">ARMGADRAFT_1036712</name>
</gene>
<evidence type="ECO:0000313" key="1">
    <source>
        <dbReference type="EMBL" id="PBK85011.1"/>
    </source>
</evidence>